<evidence type="ECO:0000259" key="18">
    <source>
        <dbReference type="PROSITE" id="PS52012"/>
    </source>
</evidence>
<dbReference type="GO" id="GO:0046872">
    <property type="term" value="F:metal ion binding"/>
    <property type="evidence" value="ECO:0007669"/>
    <property type="project" value="UniProtKB-UniRule"/>
</dbReference>
<evidence type="ECO:0000256" key="2">
    <source>
        <dbReference type="ARBA" id="ARBA00004613"/>
    </source>
</evidence>
<feature type="binding site" description="axial binding residue" evidence="15">
    <location>
        <position position="39"/>
    </location>
    <ligand>
        <name>heme</name>
        <dbReference type="ChEBI" id="CHEBI:30413"/>
    </ligand>
    <ligandPart>
        <name>Fe</name>
        <dbReference type="ChEBI" id="CHEBI:18248"/>
    </ligandPart>
</feature>
<sequence length="178" mass="17216">MFKLAAVALFASIAYAQIPGLPDCAQGCITDYGGCNQVDVKCICENQPLLETLSCCVSQNCDESGTQEVIKFADTLCGSFGVTGLPTAASCAATASATAAPSGSSTESSASTVTSVPASVSSVLESASSAATGSASQTGTTAGAETTGTGTSAAAAPTHMAQKVLGFGLGAAGLLAVL</sequence>
<reference evidence="19" key="1">
    <citation type="submission" date="2022-06" db="EMBL/GenBank/DDBJ databases">
        <title>Complete genome sequences of two strains of the flax pathogen Septoria linicola.</title>
        <authorList>
            <person name="Lapalu N."/>
            <person name="Simon A."/>
            <person name="Demenou B."/>
            <person name="Paumier D."/>
            <person name="Guillot M.-P."/>
            <person name="Gout L."/>
            <person name="Valade R."/>
        </authorList>
    </citation>
    <scope>NUCLEOTIDE SEQUENCE</scope>
    <source>
        <strain evidence="19">SE15195</strain>
    </source>
</reference>
<evidence type="ECO:0000313" key="20">
    <source>
        <dbReference type="Proteomes" id="UP001056384"/>
    </source>
</evidence>
<evidence type="ECO:0000256" key="15">
    <source>
        <dbReference type="PROSITE-ProRule" id="PRU01356"/>
    </source>
</evidence>
<keyword evidence="10 15" id="KW-0408">Iron</keyword>
<feature type="disulfide bond" evidence="15">
    <location>
        <begin position="35"/>
        <end position="42"/>
    </location>
</feature>
<evidence type="ECO:0000256" key="5">
    <source>
        <dbReference type="ARBA" id="ARBA00022525"/>
    </source>
</evidence>
<keyword evidence="4" id="KW-1003">Cell membrane</keyword>
<keyword evidence="9 17" id="KW-0732">Signal</keyword>
<dbReference type="EMBL" id="CP099427">
    <property type="protein sequence ID" value="USW57839.1"/>
    <property type="molecule type" value="Genomic_DNA"/>
</dbReference>
<dbReference type="GO" id="GO:0005886">
    <property type="term" value="C:plasma membrane"/>
    <property type="evidence" value="ECO:0007669"/>
    <property type="project" value="UniProtKB-SubCell"/>
</dbReference>
<evidence type="ECO:0000256" key="8">
    <source>
        <dbReference type="ARBA" id="ARBA00022723"/>
    </source>
</evidence>
<dbReference type="Pfam" id="PF05730">
    <property type="entry name" value="CFEM"/>
    <property type="match status" value="1"/>
</dbReference>
<comment type="similarity">
    <text evidence="3">Belongs to the RBT5 family.</text>
</comment>
<keyword evidence="8 15" id="KW-0479">Metal-binding</keyword>
<protein>
    <submittedName>
        <fullName evidence="19">Extracellular membrane protein, CFEM</fullName>
    </submittedName>
</protein>
<keyword evidence="20" id="KW-1185">Reference proteome</keyword>
<evidence type="ECO:0000256" key="9">
    <source>
        <dbReference type="ARBA" id="ARBA00022729"/>
    </source>
</evidence>
<evidence type="ECO:0000256" key="17">
    <source>
        <dbReference type="SAM" id="SignalP"/>
    </source>
</evidence>
<name>A0A9Q9EPM3_9PEZI</name>
<keyword evidence="11" id="KW-0472">Membrane</keyword>
<feature type="domain" description="CFEM" evidence="18">
    <location>
        <begin position="1"/>
        <end position="100"/>
    </location>
</feature>
<evidence type="ECO:0000313" key="19">
    <source>
        <dbReference type="EMBL" id="USW57839.1"/>
    </source>
</evidence>
<comment type="caution">
    <text evidence="15">Lacks conserved residue(s) required for the propagation of feature annotation.</text>
</comment>
<evidence type="ECO:0000256" key="16">
    <source>
        <dbReference type="SAM" id="MobiDB-lite"/>
    </source>
</evidence>
<keyword evidence="13" id="KW-0325">Glycoprotein</keyword>
<dbReference type="InterPro" id="IPR008427">
    <property type="entry name" value="Extracellular_membr_CFEM_dom"/>
</dbReference>
<dbReference type="GO" id="GO:0098552">
    <property type="term" value="C:side of membrane"/>
    <property type="evidence" value="ECO:0007669"/>
    <property type="project" value="UniProtKB-KW"/>
</dbReference>
<keyword evidence="12 15" id="KW-1015">Disulfide bond</keyword>
<comment type="subcellular location">
    <subcellularLocation>
        <location evidence="1">Cell membrane</location>
        <topology evidence="1">Lipid-anchor</topology>
        <topology evidence="1">GPI-anchor</topology>
    </subcellularLocation>
    <subcellularLocation>
        <location evidence="2">Secreted</location>
    </subcellularLocation>
</comment>
<feature type="region of interest" description="Disordered" evidence="16">
    <location>
        <begin position="131"/>
        <end position="154"/>
    </location>
</feature>
<keyword evidence="5" id="KW-0964">Secreted</keyword>
<evidence type="ECO:0000256" key="10">
    <source>
        <dbReference type="ARBA" id="ARBA00023004"/>
    </source>
</evidence>
<evidence type="ECO:0000256" key="4">
    <source>
        <dbReference type="ARBA" id="ARBA00022475"/>
    </source>
</evidence>
<dbReference type="GO" id="GO:0005576">
    <property type="term" value="C:extracellular region"/>
    <property type="evidence" value="ECO:0007669"/>
    <property type="project" value="UniProtKB-SubCell"/>
</dbReference>
<keyword evidence="14" id="KW-0449">Lipoprotein</keyword>
<evidence type="ECO:0000256" key="13">
    <source>
        <dbReference type="ARBA" id="ARBA00023180"/>
    </source>
</evidence>
<evidence type="ECO:0000256" key="12">
    <source>
        <dbReference type="ARBA" id="ARBA00023157"/>
    </source>
</evidence>
<gene>
    <name evidence="19" type="ORF">Slin15195_G111580</name>
</gene>
<evidence type="ECO:0000256" key="6">
    <source>
        <dbReference type="ARBA" id="ARBA00022617"/>
    </source>
</evidence>
<feature type="signal peptide" evidence="17">
    <location>
        <begin position="1"/>
        <end position="16"/>
    </location>
</feature>
<dbReference type="AlphaFoldDB" id="A0A9Q9EPM3"/>
<evidence type="ECO:0000256" key="11">
    <source>
        <dbReference type="ARBA" id="ARBA00023136"/>
    </source>
</evidence>
<dbReference type="PANTHER" id="PTHR37928:SF2">
    <property type="entry name" value="GPI ANCHORED CFEM DOMAIN PROTEIN (AFU_ORTHOLOGUE AFUA_6G10580)"/>
    <property type="match status" value="1"/>
</dbReference>
<dbReference type="InterPro" id="IPR051735">
    <property type="entry name" value="CFEM_domain"/>
</dbReference>
<keyword evidence="7" id="KW-0336">GPI-anchor</keyword>
<evidence type="ECO:0000256" key="1">
    <source>
        <dbReference type="ARBA" id="ARBA00004609"/>
    </source>
</evidence>
<dbReference type="PANTHER" id="PTHR37928">
    <property type="entry name" value="CFEM DOMAIN PROTEIN (AFU_ORTHOLOGUE AFUA_6G14090)"/>
    <property type="match status" value="1"/>
</dbReference>
<feature type="chain" id="PRO_5040124012" evidence="17">
    <location>
        <begin position="17"/>
        <end position="178"/>
    </location>
</feature>
<feature type="disulfide bond" evidence="15">
    <location>
        <begin position="44"/>
        <end position="77"/>
    </location>
</feature>
<keyword evidence="6 15" id="KW-0349">Heme</keyword>
<evidence type="ECO:0000256" key="3">
    <source>
        <dbReference type="ARBA" id="ARBA00010031"/>
    </source>
</evidence>
<accession>A0A9Q9EPM3</accession>
<organism evidence="19 20">
    <name type="scientific">Septoria linicola</name>
    <dbReference type="NCBI Taxonomy" id="215465"/>
    <lineage>
        <taxon>Eukaryota</taxon>
        <taxon>Fungi</taxon>
        <taxon>Dikarya</taxon>
        <taxon>Ascomycota</taxon>
        <taxon>Pezizomycotina</taxon>
        <taxon>Dothideomycetes</taxon>
        <taxon>Dothideomycetidae</taxon>
        <taxon>Mycosphaerellales</taxon>
        <taxon>Mycosphaerellaceae</taxon>
        <taxon>Septoria</taxon>
    </lineage>
</organism>
<dbReference type="PROSITE" id="PS52012">
    <property type="entry name" value="CFEM"/>
    <property type="match status" value="1"/>
</dbReference>
<evidence type="ECO:0000256" key="7">
    <source>
        <dbReference type="ARBA" id="ARBA00022622"/>
    </source>
</evidence>
<dbReference type="OrthoDB" id="3065412at2759"/>
<evidence type="ECO:0000256" key="14">
    <source>
        <dbReference type="ARBA" id="ARBA00023288"/>
    </source>
</evidence>
<dbReference type="Proteomes" id="UP001056384">
    <property type="component" value="Chromosome 10"/>
</dbReference>
<proteinExistence type="inferred from homology"/>